<dbReference type="InterPro" id="IPR000591">
    <property type="entry name" value="DEP_dom"/>
</dbReference>
<keyword evidence="4" id="KW-1185">Reference proteome</keyword>
<feature type="region of interest" description="Disordered" evidence="1">
    <location>
        <begin position="1141"/>
        <end position="1179"/>
    </location>
</feature>
<feature type="compositionally biased region" description="Polar residues" evidence="1">
    <location>
        <begin position="782"/>
        <end position="791"/>
    </location>
</feature>
<protein>
    <submittedName>
        <fullName evidence="3">DEP domain-containing protein 5</fullName>
    </submittedName>
</protein>
<proteinExistence type="predicted"/>
<dbReference type="PANTHER" id="PTHR13179:SF8">
    <property type="entry name" value="GATOR COMPLEX PROTEIN DEPDC5"/>
    <property type="match status" value="1"/>
</dbReference>
<dbReference type="Pfam" id="PF12257">
    <property type="entry name" value="IML1"/>
    <property type="match status" value="1"/>
</dbReference>
<dbReference type="SMART" id="SM00049">
    <property type="entry name" value="DEP"/>
    <property type="match status" value="1"/>
</dbReference>
<dbReference type="Proteomes" id="UP000242188">
    <property type="component" value="Unassembled WGS sequence"/>
</dbReference>
<dbReference type="InterPro" id="IPR036388">
    <property type="entry name" value="WH-like_DNA-bd_sf"/>
</dbReference>
<evidence type="ECO:0000313" key="4">
    <source>
        <dbReference type="Proteomes" id="UP000242188"/>
    </source>
</evidence>
<dbReference type="Pfam" id="PF00610">
    <property type="entry name" value="DEP"/>
    <property type="match status" value="1"/>
</dbReference>
<dbReference type="STRING" id="6573.A0A210PWV0"/>
<name>A0A210PWV0_MIZYE</name>
<dbReference type="InterPro" id="IPR055213">
    <property type="entry name" value="IML1_double_psi_beta_barrel"/>
</dbReference>
<reference evidence="3 4" key="1">
    <citation type="journal article" date="2017" name="Nat. Ecol. Evol.">
        <title>Scallop genome provides insights into evolution of bilaterian karyotype and development.</title>
        <authorList>
            <person name="Wang S."/>
            <person name="Zhang J."/>
            <person name="Jiao W."/>
            <person name="Li J."/>
            <person name="Xun X."/>
            <person name="Sun Y."/>
            <person name="Guo X."/>
            <person name="Huan P."/>
            <person name="Dong B."/>
            <person name="Zhang L."/>
            <person name="Hu X."/>
            <person name="Sun X."/>
            <person name="Wang J."/>
            <person name="Zhao C."/>
            <person name="Wang Y."/>
            <person name="Wang D."/>
            <person name="Huang X."/>
            <person name="Wang R."/>
            <person name="Lv J."/>
            <person name="Li Y."/>
            <person name="Zhang Z."/>
            <person name="Liu B."/>
            <person name="Lu W."/>
            <person name="Hui Y."/>
            <person name="Liang J."/>
            <person name="Zhou Z."/>
            <person name="Hou R."/>
            <person name="Li X."/>
            <person name="Liu Y."/>
            <person name="Li H."/>
            <person name="Ning X."/>
            <person name="Lin Y."/>
            <person name="Zhao L."/>
            <person name="Xing Q."/>
            <person name="Dou J."/>
            <person name="Li Y."/>
            <person name="Mao J."/>
            <person name="Guo H."/>
            <person name="Dou H."/>
            <person name="Li T."/>
            <person name="Mu C."/>
            <person name="Jiang W."/>
            <person name="Fu Q."/>
            <person name="Fu X."/>
            <person name="Miao Y."/>
            <person name="Liu J."/>
            <person name="Yu Q."/>
            <person name="Li R."/>
            <person name="Liao H."/>
            <person name="Li X."/>
            <person name="Kong Y."/>
            <person name="Jiang Z."/>
            <person name="Chourrout D."/>
            <person name="Li R."/>
            <person name="Bao Z."/>
        </authorList>
    </citation>
    <scope>NUCLEOTIDE SEQUENCE [LARGE SCALE GENOMIC DNA]</scope>
    <source>
        <strain evidence="3 4">PY_sf001</strain>
    </source>
</reference>
<dbReference type="PROSITE" id="PS50186">
    <property type="entry name" value="DEP"/>
    <property type="match status" value="1"/>
</dbReference>
<feature type="compositionally biased region" description="Basic and acidic residues" evidence="1">
    <location>
        <begin position="495"/>
        <end position="506"/>
    </location>
</feature>
<gene>
    <name evidence="3" type="ORF">KP79_PYT15976</name>
</gene>
<organism evidence="3 4">
    <name type="scientific">Mizuhopecten yessoensis</name>
    <name type="common">Japanese scallop</name>
    <name type="synonym">Patinopecten yessoensis</name>
    <dbReference type="NCBI Taxonomy" id="6573"/>
    <lineage>
        <taxon>Eukaryota</taxon>
        <taxon>Metazoa</taxon>
        <taxon>Spiralia</taxon>
        <taxon>Lophotrochozoa</taxon>
        <taxon>Mollusca</taxon>
        <taxon>Bivalvia</taxon>
        <taxon>Autobranchia</taxon>
        <taxon>Pteriomorphia</taxon>
        <taxon>Pectinida</taxon>
        <taxon>Pectinoidea</taxon>
        <taxon>Pectinidae</taxon>
        <taxon>Mizuhopecten</taxon>
    </lineage>
</organism>
<feature type="region of interest" description="Disordered" evidence="1">
    <location>
        <begin position="782"/>
        <end position="814"/>
    </location>
</feature>
<dbReference type="Pfam" id="PF23013">
    <property type="entry name" value="IML1_N"/>
    <property type="match status" value="1"/>
</dbReference>
<dbReference type="Pfam" id="PF19418">
    <property type="entry name" value="DEPDC5_CTD"/>
    <property type="match status" value="1"/>
</dbReference>
<dbReference type="OrthoDB" id="39497at2759"/>
<feature type="domain" description="DEP" evidence="2">
    <location>
        <begin position="1209"/>
        <end position="1268"/>
    </location>
</feature>
<dbReference type="InterPro" id="IPR027244">
    <property type="entry name" value="IML1"/>
</dbReference>
<dbReference type="InterPro" id="IPR036390">
    <property type="entry name" value="WH_DNA-bd_sf"/>
</dbReference>
<feature type="compositionally biased region" description="Low complexity" evidence="1">
    <location>
        <begin position="1144"/>
        <end position="1157"/>
    </location>
</feature>
<evidence type="ECO:0000256" key="1">
    <source>
        <dbReference type="SAM" id="MobiDB-lite"/>
    </source>
</evidence>
<dbReference type="InterPro" id="IPR045838">
    <property type="entry name" value="DEPDC5_CTD"/>
</dbReference>
<dbReference type="InterPro" id="IPR048255">
    <property type="entry name" value="IML1_N"/>
</dbReference>
<accession>A0A210PWV0</accession>
<dbReference type="GO" id="GO:0035556">
    <property type="term" value="P:intracellular signal transduction"/>
    <property type="evidence" value="ECO:0007669"/>
    <property type="project" value="InterPro"/>
</dbReference>
<dbReference type="EMBL" id="NEDP02005434">
    <property type="protein sequence ID" value="OWF40949.1"/>
    <property type="molecule type" value="Genomic_DNA"/>
</dbReference>
<evidence type="ECO:0000259" key="2">
    <source>
        <dbReference type="PROSITE" id="PS50186"/>
    </source>
</evidence>
<feature type="region of interest" description="Disordered" evidence="1">
    <location>
        <begin position="550"/>
        <end position="572"/>
    </location>
</feature>
<dbReference type="GO" id="GO:1904262">
    <property type="term" value="P:negative regulation of TORC1 signaling"/>
    <property type="evidence" value="ECO:0007669"/>
    <property type="project" value="TreeGrafter"/>
</dbReference>
<dbReference type="SUPFAM" id="SSF46785">
    <property type="entry name" value="Winged helix' DNA-binding domain"/>
    <property type="match status" value="1"/>
</dbReference>
<dbReference type="Gene3D" id="1.10.10.10">
    <property type="entry name" value="Winged helix-like DNA-binding domain superfamily/Winged helix DNA-binding domain"/>
    <property type="match status" value="1"/>
</dbReference>
<dbReference type="GO" id="GO:0005765">
    <property type="term" value="C:lysosomal membrane"/>
    <property type="evidence" value="ECO:0007669"/>
    <property type="project" value="TreeGrafter"/>
</dbReference>
<dbReference type="GO" id="GO:0005096">
    <property type="term" value="F:GTPase activator activity"/>
    <property type="evidence" value="ECO:0007669"/>
    <property type="project" value="InterPro"/>
</dbReference>
<evidence type="ECO:0000313" key="3">
    <source>
        <dbReference type="EMBL" id="OWF40949.1"/>
    </source>
</evidence>
<dbReference type="GO" id="GO:0034198">
    <property type="term" value="P:cellular response to amino acid starvation"/>
    <property type="evidence" value="ECO:0007669"/>
    <property type="project" value="TreeGrafter"/>
</dbReference>
<feature type="region of interest" description="Disordered" evidence="1">
    <location>
        <begin position="491"/>
        <end position="521"/>
    </location>
</feature>
<sequence length="1632" mass="186820">MGVFRTFVLSATDFKYKTDFPVLPDIPYMILQFQMHQKEFQLPQGSPIWLQGLHHTGQSDLDSDQLSFYNIKLHKMNKSDDILINPKEFPDVGKGDVLEIYHPEDEYSRLLLQVTALPDDFNQKDIISIEQSIATQFQLRAYKEVHVSKVSPKDVALDLVELLFKDQYLSRSDMWRLRHGLVNTCAYLTKKIETAQMRAQVFELWAKGDRVTCGMITDDTRIVFRSSTAVVQIFIQMSSEMWDFDINGDLYFEKAVNGFLTDLFAKWKTQNCLHDVTIVLFSRTFYKATSREDFPPGVRDCIQVDYQGRFYEDFYRVLVQNERYDDWTRTIKTLRKLFNEYPRRVLNYHKVKGQKMPKAWNSTASQGNFLETLNMSLNLLEKHYVDRNFDRTGKVAVVITPGPGVFEVDRELTNITKQRTIDCGVGSDLVCMGEQPLHAAPLFKFHNRNLKATLQVGDDYNIPHWMNHSFYLSKNQIQAHLHGSFIPRIKPPQQIEKKSKSKDRVADFPAYPPPSTSTDNDNFPFMDYDEYDAQVFKLPTRNYSLIGMKKKKTKKQPQTYMEAKKAHKGRIRRSSDDMLLERVLTSDRMDGAISIPVRSSSGDEISSSVPAIDKCHAKDLEDTSEEEGEYVRPIFGSAGSPYFHSKHLSSMTLSRRALINPFAPSTMHFKMTSNRRRWIHAFPTDPQGAAVQTHHFRTFSHTEEMEGSFDLHSKETDYLSVGTMKKGSLIHQDSNEGSENTSSDQLSVIGSAGNVAAAFNTSLQGFSSSLGSNTSFLQDYNKLPQNNNPSKEGQRSWVWGPTGEQEWSPNMTTGHDWRPLEYDKAASSKSCLVKPILNADINSKQFCACISVDWKSLTIPASLPITTDYFPDKKSLQTDYVFAAYGLLPEQDGDYGMDYQSLSTDEKYFKRKNLTSKQVFKELVSQRLSQGFQVIVNKTPRSKAHQVSLGSSPQYQHTVGLIRARPRTEQSEECYLSIGRIFHKVTVLASDITVTRYSPRHPAPELKLPYCYRFQAPDSLSYDVSWSEFRNEKLENYNWNYLDQYICTRGEGDYGLVEVSVDWYICTRGEGDYGLVESLKFWRSRFLIMPCNNAATKRIIDGHPRCDIYEEKSTTEHQNLIHGFVRMTEILNRLKRTAKRSKLSGDSSVSSTASESSKTAPVQGGEATSRPKDVDTLTTGSPPTKLIEAMLDAQFGLPFLSKQPGLPNNCFIAEEAVTWCIQNIQGVVTTSHAINLLQVLVDDKLIVHASWNPNHKFVYGFYFYCIPQVKDKAKDIEQQPVNVLFQRNFFEVNVLAVDEQENQHQTSSHLTDSTRSRSLSSINPATDDWRMEMSLDTDNTEWGQQLATLLHKYVTIDVDVLDKSDRPEWATVRYHSYYSPTCAFQLQLQWMVATGSILGELVYSWARKMSSCGFHLIPVPVDPFALPSAPDSDSLRGPIFVPLDIDCLTDGRAIITKGHGQSWREKLHSFQIAIIKRFGFMPAGVRDISEDAYPMGQGEDYSHYVHCTGGNFVLMEDSHVSSPVAKDSPYSSSFNKKSNAELRKDYIKRSQSSQFQQQEQEPESKIGYLWSWNFMSSKRWRSGNTGDEFFQDKMLADFRNFCSNKENRLQEFWLEWYNPFQLPNLSGRETTM</sequence>
<dbReference type="GO" id="GO:0010508">
    <property type="term" value="P:positive regulation of autophagy"/>
    <property type="evidence" value="ECO:0007669"/>
    <property type="project" value="TreeGrafter"/>
</dbReference>
<dbReference type="GO" id="GO:1990130">
    <property type="term" value="C:GATOR1 complex"/>
    <property type="evidence" value="ECO:0007669"/>
    <property type="project" value="TreeGrafter"/>
</dbReference>
<dbReference type="PANTHER" id="PTHR13179">
    <property type="entry name" value="DEP DOMAIN CONTAINING PROTEIN 5"/>
    <property type="match status" value="1"/>
</dbReference>
<comment type="caution">
    <text evidence="3">The sequence shown here is derived from an EMBL/GenBank/DDBJ whole genome shotgun (WGS) entry which is preliminary data.</text>
</comment>